<sequence>MNDSVKYLGLLLDKRITWANYIKAKRISLNLRLHKLRPLLRSKTSLTNKTLIYKQILRPAMTYGIQLWGISKNSNLIKFQSFQSIFLHVISNALWYISNRTLHQDLSLPPISTLAAHHYKKLHKNTLQF</sequence>
<proteinExistence type="predicted"/>
<dbReference type="GO" id="GO:0003964">
    <property type="term" value="F:RNA-directed DNA polymerase activity"/>
    <property type="evidence" value="ECO:0007669"/>
    <property type="project" value="UniProtKB-KW"/>
</dbReference>
<keyword evidence="1" id="KW-0695">RNA-directed DNA polymerase</keyword>
<reference evidence="1" key="1">
    <citation type="submission" date="2018-04" db="EMBL/GenBank/DDBJ databases">
        <title>Transcriptome assembly of Sipha flava.</title>
        <authorList>
            <person name="Scully E.D."/>
            <person name="Geib S.M."/>
            <person name="Palmer N.A."/>
            <person name="Koch K."/>
            <person name="Bradshaw J."/>
            <person name="Heng-Moss T."/>
            <person name="Sarath G."/>
        </authorList>
    </citation>
    <scope>NUCLEOTIDE SEQUENCE</scope>
</reference>
<protein>
    <submittedName>
        <fullName evidence="1">Putative RNA-directed DNA polymerase</fullName>
    </submittedName>
</protein>
<keyword evidence="1" id="KW-0548">Nucleotidyltransferase</keyword>
<gene>
    <name evidence="1" type="ORF">g.65784</name>
</gene>
<name>A0A2S2QAF3_9HEMI</name>
<organism evidence="1">
    <name type="scientific">Sipha flava</name>
    <name type="common">yellow sugarcane aphid</name>
    <dbReference type="NCBI Taxonomy" id="143950"/>
    <lineage>
        <taxon>Eukaryota</taxon>
        <taxon>Metazoa</taxon>
        <taxon>Ecdysozoa</taxon>
        <taxon>Arthropoda</taxon>
        <taxon>Hexapoda</taxon>
        <taxon>Insecta</taxon>
        <taxon>Pterygota</taxon>
        <taxon>Neoptera</taxon>
        <taxon>Paraneoptera</taxon>
        <taxon>Hemiptera</taxon>
        <taxon>Sternorrhyncha</taxon>
        <taxon>Aphidomorpha</taxon>
        <taxon>Aphidoidea</taxon>
        <taxon>Aphididae</taxon>
        <taxon>Sipha</taxon>
    </lineage>
</organism>
<evidence type="ECO:0000313" key="1">
    <source>
        <dbReference type="EMBL" id="MBY74729.1"/>
    </source>
</evidence>
<accession>A0A2S2QAF3</accession>
<dbReference type="AlphaFoldDB" id="A0A2S2QAF3"/>
<dbReference type="EMBL" id="GGMS01005526">
    <property type="protein sequence ID" value="MBY74729.1"/>
    <property type="molecule type" value="Transcribed_RNA"/>
</dbReference>
<keyword evidence="1" id="KW-0808">Transferase</keyword>